<dbReference type="EMBL" id="JBHULV010000008">
    <property type="protein sequence ID" value="MFD2730423.1"/>
    <property type="molecule type" value="Genomic_DNA"/>
</dbReference>
<dbReference type="RefSeq" id="WP_379040833.1">
    <property type="nucleotide sequence ID" value="NZ_JBHSKW010000005.1"/>
</dbReference>
<reference evidence="3" key="1">
    <citation type="journal article" date="2019" name="Int. J. Syst. Evol. Microbiol.">
        <title>The Global Catalogue of Microorganisms (GCM) 10K type strain sequencing project: providing services to taxonomists for standard genome sequencing and annotation.</title>
        <authorList>
            <consortium name="The Broad Institute Genomics Platform"/>
            <consortium name="The Broad Institute Genome Sequencing Center for Infectious Disease"/>
            <person name="Wu L."/>
            <person name="Ma J."/>
        </authorList>
    </citation>
    <scope>NUCLEOTIDE SEQUENCE [LARGE SCALE GENOMIC DNA]</scope>
    <source>
        <strain evidence="3">KCTC 42456</strain>
    </source>
</reference>
<feature type="signal peptide" evidence="1">
    <location>
        <begin position="1"/>
        <end position="20"/>
    </location>
</feature>
<keyword evidence="1" id="KW-0732">Signal</keyword>
<dbReference type="Proteomes" id="UP001597546">
    <property type="component" value="Unassembled WGS sequence"/>
</dbReference>
<protein>
    <submittedName>
        <fullName evidence="2">Uncharacterized protein</fullName>
    </submittedName>
</protein>
<dbReference type="PROSITE" id="PS51257">
    <property type="entry name" value="PROKAR_LIPOPROTEIN"/>
    <property type="match status" value="1"/>
</dbReference>
<evidence type="ECO:0000313" key="3">
    <source>
        <dbReference type="Proteomes" id="UP001597546"/>
    </source>
</evidence>
<name>A0ABW5TN72_9SPHI</name>
<accession>A0ABW5TN72</accession>
<evidence type="ECO:0000256" key="1">
    <source>
        <dbReference type="SAM" id="SignalP"/>
    </source>
</evidence>
<feature type="chain" id="PRO_5045733635" evidence="1">
    <location>
        <begin position="21"/>
        <end position="62"/>
    </location>
</feature>
<keyword evidence="3" id="KW-1185">Reference proteome</keyword>
<proteinExistence type="predicted"/>
<gene>
    <name evidence="2" type="ORF">ACFSSE_01775</name>
</gene>
<comment type="caution">
    <text evidence="2">The sequence shown here is derived from an EMBL/GenBank/DDBJ whole genome shotgun (WGS) entry which is preliminary data.</text>
</comment>
<evidence type="ECO:0000313" key="2">
    <source>
        <dbReference type="EMBL" id="MFD2730423.1"/>
    </source>
</evidence>
<organism evidence="2 3">
    <name type="scientific">Pedobacter alpinus</name>
    <dbReference type="NCBI Taxonomy" id="1590643"/>
    <lineage>
        <taxon>Bacteria</taxon>
        <taxon>Pseudomonadati</taxon>
        <taxon>Bacteroidota</taxon>
        <taxon>Sphingobacteriia</taxon>
        <taxon>Sphingobacteriales</taxon>
        <taxon>Sphingobacteriaceae</taxon>
        <taxon>Pedobacter</taxon>
    </lineage>
</organism>
<sequence length="62" mass="6581">MKKFTTIFVLAVALAFTACNSDKKSEQEIDSLNQTSADSLLNAALEADTTLTDSVVVDSLAN</sequence>